<gene>
    <name evidence="1" type="ORF">Pfra01_000205900</name>
</gene>
<dbReference type="EMBL" id="BSXT01000165">
    <property type="protein sequence ID" value="GMF19532.1"/>
    <property type="molecule type" value="Genomic_DNA"/>
</dbReference>
<protein>
    <submittedName>
        <fullName evidence="1">Unnamed protein product</fullName>
    </submittedName>
</protein>
<reference evidence="1" key="1">
    <citation type="submission" date="2023-04" db="EMBL/GenBank/DDBJ databases">
        <title>Phytophthora fragariaefolia NBRC 109709.</title>
        <authorList>
            <person name="Ichikawa N."/>
            <person name="Sato H."/>
            <person name="Tonouchi N."/>
        </authorList>
    </citation>
    <scope>NUCLEOTIDE SEQUENCE</scope>
    <source>
        <strain evidence="1">NBRC 109709</strain>
    </source>
</reference>
<proteinExistence type="predicted"/>
<organism evidence="1 2">
    <name type="scientific">Phytophthora fragariaefolia</name>
    <dbReference type="NCBI Taxonomy" id="1490495"/>
    <lineage>
        <taxon>Eukaryota</taxon>
        <taxon>Sar</taxon>
        <taxon>Stramenopiles</taxon>
        <taxon>Oomycota</taxon>
        <taxon>Peronosporomycetes</taxon>
        <taxon>Peronosporales</taxon>
        <taxon>Peronosporaceae</taxon>
        <taxon>Phytophthora</taxon>
    </lineage>
</organism>
<dbReference type="PANTHER" id="PTHR40866">
    <property type="entry name" value="BED-TYPE DOMAIN-CONTAINING PROTEIN"/>
    <property type="match status" value="1"/>
</dbReference>
<evidence type="ECO:0000313" key="1">
    <source>
        <dbReference type="EMBL" id="GMF19532.1"/>
    </source>
</evidence>
<sequence length="262" mass="29633">MVAFVVWDNCATKQSIAAKTGVPRVGCASHRFNLTVNKFLGPYEVLLAEVSSLMLELRKESNIAELKKHTEPLPVTRNVTRWSSTFTMVQRYIRIRSDIKKIDAVEDLLPTGGKHRKLVALFEHLKKFNNVCKRLQRETTGMTEVRVMFDALIAEYPVMAEHLRATAKIVHTPAFETGVTKMINRAPLTTAEEVELNCFEIERARGKKRKQPEEDYASMLLQGSSKRKATASKQYIPLVKLVPSTSNAVERLFSQCTLVLTP</sequence>
<evidence type="ECO:0000313" key="2">
    <source>
        <dbReference type="Proteomes" id="UP001165121"/>
    </source>
</evidence>
<dbReference type="InterPro" id="IPR012337">
    <property type="entry name" value="RNaseH-like_sf"/>
</dbReference>
<dbReference type="SUPFAM" id="SSF53098">
    <property type="entry name" value="Ribonuclease H-like"/>
    <property type="match status" value="1"/>
</dbReference>
<dbReference type="OrthoDB" id="107123at2759"/>
<accession>A0A9W6WWZ8</accession>
<dbReference type="PANTHER" id="PTHR40866:SF1">
    <property type="entry name" value="BED-TYPE DOMAIN-CONTAINING PROTEIN"/>
    <property type="match status" value="1"/>
</dbReference>
<keyword evidence="2" id="KW-1185">Reference proteome</keyword>
<dbReference type="Proteomes" id="UP001165121">
    <property type="component" value="Unassembled WGS sequence"/>
</dbReference>
<name>A0A9W6WWZ8_9STRA</name>
<comment type="caution">
    <text evidence="1">The sequence shown here is derived from an EMBL/GenBank/DDBJ whole genome shotgun (WGS) entry which is preliminary data.</text>
</comment>
<dbReference type="AlphaFoldDB" id="A0A9W6WWZ8"/>